<evidence type="ECO:0000256" key="1">
    <source>
        <dbReference type="SAM" id="Coils"/>
    </source>
</evidence>
<keyword evidence="4" id="KW-1185">Reference proteome</keyword>
<evidence type="ECO:0000256" key="2">
    <source>
        <dbReference type="SAM" id="MobiDB-lite"/>
    </source>
</evidence>
<keyword evidence="1" id="KW-0175">Coiled coil</keyword>
<dbReference type="Gene3D" id="1.25.40.10">
    <property type="entry name" value="Tetratricopeptide repeat domain"/>
    <property type="match status" value="1"/>
</dbReference>
<protein>
    <submittedName>
        <fullName evidence="3">Uncharacterized protein</fullName>
    </submittedName>
</protein>
<dbReference type="SUPFAM" id="SSF48452">
    <property type="entry name" value="TPR-like"/>
    <property type="match status" value="1"/>
</dbReference>
<comment type="caution">
    <text evidence="3">The sequence shown here is derived from an EMBL/GenBank/DDBJ whole genome shotgun (WGS) entry which is preliminary data.</text>
</comment>
<feature type="coiled-coil region" evidence="1">
    <location>
        <begin position="652"/>
        <end position="690"/>
    </location>
</feature>
<sequence>MLVQARLPLALSPIFLHVLHIFSFMVGRSKFDISQPSIISVHMTGDSDRCQSVWSEHPFCDSVVMAKRPRPPVRDGLRDAVPELLAAGHVRAAGELCREALAEGTEDVNSSGEVWYLLGVVHDIAHEHEEMVLCMRKALSCRERPEIWPYLADYATRSGDFDAAFLAFERLQQLVPSGVLGLQAASDARLLARTLRCRMLKRSCWAEVAHELTASGLHGAGTDDSLKEASAKAWRSSSALPGVQDFQWQWRGACQGKEECGQEGPDKSKAENRPSKEMMGMADFAEKHRHHGEDHGFDRSISSVFVWDNVFGPALLRALQQCADDFAIWRAKSPQRLLGFWLPSDSTPRTAPEVAARKLQTLLGAQDWDIEWWCRTQAPSLGAHFHYDTHPFLNEAYSDLRPEFTSVLFLSDVGGPTVVLNQQAQSGRHNPVLPQHGCAASSKVNRCFAFPGQLRHGAVALPNCSEEVRSGQKRSVVLYNFWPKGTPRTSECVQPDFSNYTPICSWAPTARHLLCETCLQRLQEEPCTAQRVELMDLTQPEDMDHSVPMEEPPDWLPVCGPNLLKTHGAVHFQWRLAANLPWDWSALQLQMLFTPFGGVQAMQPFASNDQGERIVRVRLEDLAQHSQAAAHFQQNPSDGVTLECEHFLGPKEQEILAQAAEAERKRKAEAEEAERQRQAVIAEAEQQRQAAMFAARRNMWEAANADFAAAVLIQVLSSAFLAST</sequence>
<reference evidence="3 4" key="1">
    <citation type="submission" date="2024-02" db="EMBL/GenBank/DDBJ databases">
        <authorList>
            <person name="Chen Y."/>
            <person name="Shah S."/>
            <person name="Dougan E. K."/>
            <person name="Thang M."/>
            <person name="Chan C."/>
        </authorList>
    </citation>
    <scope>NUCLEOTIDE SEQUENCE [LARGE SCALE GENOMIC DNA]</scope>
</reference>
<gene>
    <name evidence="3" type="ORF">CCMP2556_LOCUS53766</name>
</gene>
<dbReference type="EMBL" id="CAXAMN010028306">
    <property type="protein sequence ID" value="CAK9116075.1"/>
    <property type="molecule type" value="Genomic_DNA"/>
</dbReference>
<evidence type="ECO:0000313" key="3">
    <source>
        <dbReference type="EMBL" id="CAK9116075.1"/>
    </source>
</evidence>
<organism evidence="3 4">
    <name type="scientific">Durusdinium trenchii</name>
    <dbReference type="NCBI Taxonomy" id="1381693"/>
    <lineage>
        <taxon>Eukaryota</taxon>
        <taxon>Sar</taxon>
        <taxon>Alveolata</taxon>
        <taxon>Dinophyceae</taxon>
        <taxon>Suessiales</taxon>
        <taxon>Symbiodiniaceae</taxon>
        <taxon>Durusdinium</taxon>
    </lineage>
</organism>
<proteinExistence type="predicted"/>
<evidence type="ECO:0000313" key="4">
    <source>
        <dbReference type="Proteomes" id="UP001642484"/>
    </source>
</evidence>
<accession>A0ABP0SV44</accession>
<name>A0ABP0SV44_9DINO</name>
<feature type="region of interest" description="Disordered" evidence="2">
    <location>
        <begin position="257"/>
        <end position="276"/>
    </location>
</feature>
<dbReference type="Proteomes" id="UP001642484">
    <property type="component" value="Unassembled WGS sequence"/>
</dbReference>
<dbReference type="InterPro" id="IPR011990">
    <property type="entry name" value="TPR-like_helical_dom_sf"/>
</dbReference>